<dbReference type="CDD" id="cd02518">
    <property type="entry name" value="GT2_SpsF"/>
    <property type="match status" value="1"/>
</dbReference>
<dbReference type="Pfam" id="PF02348">
    <property type="entry name" value="CTP_transf_3"/>
    <property type="match status" value="1"/>
</dbReference>
<dbReference type="InterPro" id="IPR029044">
    <property type="entry name" value="Nucleotide-diphossugar_trans"/>
</dbReference>
<reference evidence="1 2" key="1">
    <citation type="journal article" date="2016" name="Nat. Commun.">
        <title>Thousands of microbial genomes shed light on interconnected biogeochemical processes in an aquifer system.</title>
        <authorList>
            <person name="Anantharaman K."/>
            <person name="Brown C.T."/>
            <person name="Hug L.A."/>
            <person name="Sharon I."/>
            <person name="Castelle C.J."/>
            <person name="Probst A.J."/>
            <person name="Thomas B.C."/>
            <person name="Singh A."/>
            <person name="Wilkins M.J."/>
            <person name="Karaoz U."/>
            <person name="Brodie E.L."/>
            <person name="Williams K.H."/>
            <person name="Hubbard S.S."/>
            <person name="Banfield J.F."/>
        </authorList>
    </citation>
    <scope>NUCLEOTIDE SEQUENCE [LARGE SCALE GENOMIC DNA]</scope>
</reference>
<name>A0A1F6DGI1_9BACT</name>
<proteinExistence type="predicted"/>
<dbReference type="Gene3D" id="3.90.550.10">
    <property type="entry name" value="Spore Coat Polysaccharide Biosynthesis Protein SpsA, Chain A"/>
    <property type="match status" value="1"/>
</dbReference>
<dbReference type="SUPFAM" id="SSF53448">
    <property type="entry name" value="Nucleotide-diphospho-sugar transferases"/>
    <property type="match status" value="1"/>
</dbReference>
<protein>
    <recommendedName>
        <fullName evidence="3">Acylneuraminate cytidylyltransferase</fullName>
    </recommendedName>
</protein>
<evidence type="ECO:0008006" key="3">
    <source>
        <dbReference type="Google" id="ProtNLM"/>
    </source>
</evidence>
<dbReference type="PANTHER" id="PTHR42866:SF1">
    <property type="entry name" value="SPORE COAT POLYSACCHARIDE BIOSYNTHESIS PROTEIN SPSF"/>
    <property type="match status" value="1"/>
</dbReference>
<dbReference type="InterPro" id="IPR003329">
    <property type="entry name" value="Cytidylyl_trans"/>
</dbReference>
<accession>A0A1F6DGI1</accession>
<evidence type="ECO:0000313" key="1">
    <source>
        <dbReference type="EMBL" id="OGG60559.1"/>
    </source>
</evidence>
<dbReference type="Proteomes" id="UP000178042">
    <property type="component" value="Unassembled WGS sequence"/>
</dbReference>
<dbReference type="GO" id="GO:0005829">
    <property type="term" value="C:cytosol"/>
    <property type="evidence" value="ECO:0007669"/>
    <property type="project" value="TreeGrafter"/>
</dbReference>
<evidence type="ECO:0000313" key="2">
    <source>
        <dbReference type="Proteomes" id="UP000178042"/>
    </source>
</evidence>
<comment type="caution">
    <text evidence="1">The sequence shown here is derived from an EMBL/GenBank/DDBJ whole genome shotgun (WGS) entry which is preliminary data.</text>
</comment>
<gene>
    <name evidence="1" type="ORF">A3C86_04710</name>
</gene>
<dbReference type="AlphaFoldDB" id="A0A1F6DGI1"/>
<dbReference type="EMBL" id="MFLD01000012">
    <property type="protein sequence ID" value="OGG60559.1"/>
    <property type="molecule type" value="Genomic_DNA"/>
</dbReference>
<sequence length="251" mass="28113">MIAAIIQARMSSSRLPGKVMLDLAGAPVLVRVVERVRSAKLVDVVAVATSTDPSDDPIAALCEERNIALFRGPLDDVLARYIGAAHALGCETIVRITSDCPLIDPSVIDLCIETFLEGHYDYISNCAPGERTFPRGLDVEVCATVALERADRDAKAPYEREHVMPFIWENKKNLFSVGPIIKSSHEYRRPYRLTLDYAEDYELTKRIYAHFQKPDSVIDVPKALRYLDNHPELIAINAFREADHQKHAVTL</sequence>
<dbReference type="PANTHER" id="PTHR42866">
    <property type="entry name" value="3-DEOXY-MANNO-OCTULOSONATE CYTIDYLYLTRANSFERASE"/>
    <property type="match status" value="1"/>
</dbReference>
<organism evidence="1 2">
    <name type="scientific">Candidatus Kaiserbacteria bacterium RIFCSPHIGHO2_02_FULL_49_16</name>
    <dbReference type="NCBI Taxonomy" id="1798490"/>
    <lineage>
        <taxon>Bacteria</taxon>
        <taxon>Candidatus Kaiseribacteriota</taxon>
    </lineage>
</organism>